<evidence type="ECO:0000256" key="2">
    <source>
        <dbReference type="ARBA" id="ARBA00012182"/>
    </source>
</evidence>
<comment type="catalytic activity">
    <reaction evidence="8">
        <text>L-lysyl(4)-[histone H3] + 3 S-adenosyl-L-methionine = N(6),N(6),N(6)-trimethyl-L-lysyl(4)-[histone H3] + 3 S-adenosyl-L-homocysteine + 3 H(+)</text>
        <dbReference type="Rhea" id="RHEA:60260"/>
        <dbReference type="Rhea" id="RHEA-COMP:15537"/>
        <dbReference type="Rhea" id="RHEA-COMP:15547"/>
        <dbReference type="ChEBI" id="CHEBI:15378"/>
        <dbReference type="ChEBI" id="CHEBI:29969"/>
        <dbReference type="ChEBI" id="CHEBI:57856"/>
        <dbReference type="ChEBI" id="CHEBI:59789"/>
        <dbReference type="ChEBI" id="CHEBI:61961"/>
        <dbReference type="EC" id="2.1.1.354"/>
    </reaction>
</comment>
<feature type="domain" description="Post-SET" evidence="12">
    <location>
        <begin position="710"/>
        <end position="726"/>
    </location>
</feature>
<keyword evidence="4" id="KW-0808">Transferase</keyword>
<keyword evidence="3" id="KW-0489">Methyltransferase</keyword>
<dbReference type="AlphaFoldDB" id="V6TZP2"/>
<accession>V6TZP2</accession>
<gene>
    <name evidence="13" type="ORF">GSB_8921</name>
</gene>
<dbReference type="Proteomes" id="UP000018040">
    <property type="component" value="Unassembled WGS sequence"/>
</dbReference>
<feature type="domain" description="SET" evidence="11">
    <location>
        <begin position="572"/>
        <end position="702"/>
    </location>
</feature>
<evidence type="ECO:0000256" key="3">
    <source>
        <dbReference type="ARBA" id="ARBA00022603"/>
    </source>
</evidence>
<evidence type="ECO:0000313" key="13">
    <source>
        <dbReference type="EMBL" id="ESU44408.1"/>
    </source>
</evidence>
<dbReference type="GO" id="GO:0032259">
    <property type="term" value="P:methylation"/>
    <property type="evidence" value="ECO:0007669"/>
    <property type="project" value="UniProtKB-KW"/>
</dbReference>
<comment type="subcellular location">
    <subcellularLocation>
        <location evidence="1">Nucleus</location>
    </subcellularLocation>
</comment>
<evidence type="ECO:0000256" key="10">
    <source>
        <dbReference type="ARBA" id="ARBA00049129"/>
    </source>
</evidence>
<dbReference type="VEuPathDB" id="GiardiaDB:QR46_2105"/>
<dbReference type="PANTHER" id="PTHR45814:SF2">
    <property type="entry name" value="HISTONE-LYSINE N-METHYLTRANSFERASE SETD1"/>
    <property type="match status" value="1"/>
</dbReference>
<name>V6TZP2_GIAIN</name>
<dbReference type="EMBL" id="AHHH01000023">
    <property type="protein sequence ID" value="ESU44408.1"/>
    <property type="molecule type" value="Genomic_DNA"/>
</dbReference>
<dbReference type="PANTHER" id="PTHR45814">
    <property type="entry name" value="HISTONE-LYSINE N-METHYLTRANSFERASE SETD1"/>
    <property type="match status" value="1"/>
</dbReference>
<evidence type="ECO:0000256" key="5">
    <source>
        <dbReference type="ARBA" id="ARBA00022691"/>
    </source>
</evidence>
<evidence type="ECO:0000259" key="12">
    <source>
        <dbReference type="PROSITE" id="PS50868"/>
    </source>
</evidence>
<feature type="non-terminal residue" evidence="13">
    <location>
        <position position="1"/>
    </location>
</feature>
<dbReference type="InterPro" id="IPR001214">
    <property type="entry name" value="SET_dom"/>
</dbReference>
<proteinExistence type="predicted"/>
<evidence type="ECO:0000256" key="7">
    <source>
        <dbReference type="ARBA" id="ARBA00023242"/>
    </source>
</evidence>
<evidence type="ECO:0000256" key="8">
    <source>
        <dbReference type="ARBA" id="ARBA00047571"/>
    </source>
</evidence>
<dbReference type="InterPro" id="IPR044570">
    <property type="entry name" value="Set1-like"/>
</dbReference>
<comment type="caution">
    <text evidence="13">The sequence shown here is derived from an EMBL/GenBank/DDBJ whole genome shotgun (WGS) entry which is preliminary data.</text>
</comment>
<comment type="catalytic activity">
    <reaction evidence="10">
        <text>N(6),N(6)-dimethyl-L-lysyl(4)-[histone H3] + S-adenosyl-L-methionine = N(6),N(6),N(6)-trimethyl-L-lysyl(4)-[histone H3] + S-adenosyl-L-homocysteine + H(+)</text>
        <dbReference type="Rhea" id="RHEA:60272"/>
        <dbReference type="Rhea" id="RHEA-COMP:15537"/>
        <dbReference type="Rhea" id="RHEA-COMP:15540"/>
        <dbReference type="ChEBI" id="CHEBI:15378"/>
        <dbReference type="ChEBI" id="CHEBI:57856"/>
        <dbReference type="ChEBI" id="CHEBI:59789"/>
        <dbReference type="ChEBI" id="CHEBI:61961"/>
        <dbReference type="ChEBI" id="CHEBI:61976"/>
    </reaction>
</comment>
<evidence type="ECO:0000313" key="14">
    <source>
        <dbReference type="Proteomes" id="UP000018040"/>
    </source>
</evidence>
<dbReference type="EC" id="2.1.1.354" evidence="2"/>
<comment type="catalytic activity">
    <reaction evidence="9">
        <text>N(6)-methyl-L-lysyl(4)-[histone H3] + S-adenosyl-L-methionine = N(6),N(6)-dimethyl-L-lysyl(4)-[histone H3] + S-adenosyl-L-homocysteine + H(+)</text>
        <dbReference type="Rhea" id="RHEA:60268"/>
        <dbReference type="Rhea" id="RHEA-COMP:15540"/>
        <dbReference type="Rhea" id="RHEA-COMP:15543"/>
        <dbReference type="ChEBI" id="CHEBI:15378"/>
        <dbReference type="ChEBI" id="CHEBI:57856"/>
        <dbReference type="ChEBI" id="CHEBI:59789"/>
        <dbReference type="ChEBI" id="CHEBI:61929"/>
        <dbReference type="ChEBI" id="CHEBI:61976"/>
    </reaction>
</comment>
<dbReference type="SUPFAM" id="SSF82199">
    <property type="entry name" value="SET domain"/>
    <property type="match status" value="1"/>
</dbReference>
<dbReference type="Gene3D" id="2.170.270.10">
    <property type="entry name" value="SET domain"/>
    <property type="match status" value="1"/>
</dbReference>
<keyword evidence="7" id="KW-0539">Nucleus</keyword>
<dbReference type="GO" id="GO:0048188">
    <property type="term" value="C:Set1C/COMPASS complex"/>
    <property type="evidence" value="ECO:0007669"/>
    <property type="project" value="TreeGrafter"/>
</dbReference>
<dbReference type="GO" id="GO:0140999">
    <property type="term" value="F:histone H3K4 trimethyltransferase activity"/>
    <property type="evidence" value="ECO:0007669"/>
    <property type="project" value="UniProtKB-EC"/>
</dbReference>
<dbReference type="VEuPathDB" id="GiardiaDB:DHA2_8921"/>
<keyword evidence="5" id="KW-0949">S-adenosyl-L-methionine</keyword>
<sequence length="726" mass="83148">VLDTIVRFYKMHVRQHYLPLKVKRTFLNQKVLQAESLSMSSSQRLHVNTIKLQREERAKIAMLHEQSRNFPSSLIGKDLSNLPGSLPAAQNTEEYNALPVFNFPPLPTVTWEDGEEVSSSLSKLPIIHRVLTSTEREQLAQNPRSSRHLCRELHLGWLQYEPYTPGIDQLNLSGIDHDNSRSAIKGIPPMHSFRSSFNLSKMEAMQERVIVFNRVRSIAFSMHEEAAKAVLLYTLSLPEGEHMLMHVRMPAVPRLYAILREVLIMVVEDPPPDKFLQSLIGQLDAIKGYRQRSSHFLLIKATLLIMDSLQFYPLSVWHNKMQDPSFYECCRRIVSELGISLYTLPSSSRSIPTSESSTYMIASTQSADTLASADVTVSDRFTSTSLLSPNLLNHLMEACRLSALLDNLFQTFKIEDGIDICIINEERNTNLIAQQQKKHRMVQLNYLNFYIAQMRVHRIYASPEREEAYHCVPTKQLQTGFPHYRQLIKQRNIDTLVQSIHGGVLFSGKHSSRPRSLPMRSRMHRLRGRLSISDDQMYHYISDIRLPPCYMRRLKVDPVLSFVFRPYPQRKKELFYYRSAIHGFGLFLAEPAQKKELVTEYCGDVISSLVADIRERLYAESGLKSVYMFSIRNNYIIDATLKGNFARFLNHSCSPTSESIHARFSASNGTLEPISLISQSQGIAISMLSNLGEGSEVTQNYYLSKESADNKLFCQCGSTRCRLYMN</sequence>
<dbReference type="SMART" id="SM00317">
    <property type="entry name" value="SET"/>
    <property type="match status" value="1"/>
</dbReference>
<evidence type="ECO:0000256" key="6">
    <source>
        <dbReference type="ARBA" id="ARBA00022853"/>
    </source>
</evidence>
<evidence type="ECO:0000259" key="11">
    <source>
        <dbReference type="PROSITE" id="PS50280"/>
    </source>
</evidence>
<dbReference type="OrthoDB" id="308383at2759"/>
<dbReference type="PROSITE" id="PS50280">
    <property type="entry name" value="SET"/>
    <property type="match status" value="1"/>
</dbReference>
<reference evidence="13 14" key="2">
    <citation type="journal article" date="2013" name="Genome Biol. Evol.">
        <title>Genome sequencing of Giardia lamblia genotypes A2 and B isolates (DH and GS) and comparative analysis with the genomes of genotypes A1 and E (WB and Pig).</title>
        <authorList>
            <person name="Adam R.D."/>
            <person name="Dahlstrom E.W."/>
            <person name="Martens C.A."/>
            <person name="Bruno D.P."/>
            <person name="Barbian K.D."/>
            <person name="Ricklefs S.M."/>
            <person name="Hernandez M.M."/>
            <person name="Narla N.P."/>
            <person name="Patel R.B."/>
            <person name="Porcella S.F."/>
            <person name="Nash T.E."/>
        </authorList>
    </citation>
    <scope>NUCLEOTIDE SEQUENCE [LARGE SCALE GENOMIC DNA]</scope>
    <source>
        <strain evidence="13 14">GS</strain>
    </source>
</reference>
<reference evidence="14" key="1">
    <citation type="submission" date="2012-02" db="EMBL/GenBank/DDBJ databases">
        <title>Genome sequencing of Giardia lamblia Genotypes A2 and B isolates (DH and GS) and comparative analysis with the genomes of Genotypes A1 and E (WB and Pig).</title>
        <authorList>
            <person name="Adam R."/>
            <person name="Dahlstrom E."/>
            <person name="Martens C."/>
            <person name="Bruno D."/>
            <person name="Barbian K."/>
            <person name="Porcella S.F."/>
            <person name="Nash T."/>
        </authorList>
    </citation>
    <scope>NUCLEOTIDE SEQUENCE</scope>
    <source>
        <strain evidence="14">GS</strain>
    </source>
</reference>
<dbReference type="InterPro" id="IPR003616">
    <property type="entry name" value="Post-SET_dom"/>
</dbReference>
<evidence type="ECO:0000256" key="9">
    <source>
        <dbReference type="ARBA" id="ARBA00047583"/>
    </source>
</evidence>
<dbReference type="PROSITE" id="PS50868">
    <property type="entry name" value="POST_SET"/>
    <property type="match status" value="1"/>
</dbReference>
<dbReference type="VEuPathDB" id="GiardiaDB:GL50581_420"/>
<evidence type="ECO:0000256" key="4">
    <source>
        <dbReference type="ARBA" id="ARBA00022679"/>
    </source>
</evidence>
<dbReference type="InterPro" id="IPR046341">
    <property type="entry name" value="SET_dom_sf"/>
</dbReference>
<dbReference type="VEuPathDB" id="GiardiaDB:GL50803_008921"/>
<protein>
    <recommendedName>
        <fullName evidence="2">[histone H3]-lysine(4) N-trimethyltransferase</fullName>
        <ecNumber evidence="2">2.1.1.354</ecNumber>
    </recommendedName>
</protein>
<evidence type="ECO:0000256" key="1">
    <source>
        <dbReference type="ARBA" id="ARBA00004123"/>
    </source>
</evidence>
<keyword evidence="6" id="KW-0156">Chromatin regulator</keyword>
<organism evidence="13 14">
    <name type="scientific">Giardia intestinalis</name>
    <name type="common">Giardia lamblia</name>
    <dbReference type="NCBI Taxonomy" id="5741"/>
    <lineage>
        <taxon>Eukaryota</taxon>
        <taxon>Metamonada</taxon>
        <taxon>Diplomonadida</taxon>
        <taxon>Hexamitidae</taxon>
        <taxon>Giardiinae</taxon>
        <taxon>Giardia</taxon>
    </lineage>
</organism>
<dbReference type="Pfam" id="PF00856">
    <property type="entry name" value="SET"/>
    <property type="match status" value="1"/>
</dbReference>